<evidence type="ECO:0000313" key="3">
    <source>
        <dbReference type="EMBL" id="CAA0098899.1"/>
    </source>
</evidence>
<gene>
    <name evidence="2" type="ORF">IHBHHGIJ_02168</name>
    <name evidence="3" type="ORF">KFEGEMFD_01770</name>
</gene>
<organism evidence="2 4">
    <name type="scientific">Zhongshania aliphaticivorans</name>
    <dbReference type="NCBI Taxonomy" id="1470434"/>
    <lineage>
        <taxon>Bacteria</taxon>
        <taxon>Pseudomonadati</taxon>
        <taxon>Pseudomonadota</taxon>
        <taxon>Gammaproteobacteria</taxon>
        <taxon>Cellvibrionales</taxon>
        <taxon>Spongiibacteraceae</taxon>
        <taxon>Zhongshania</taxon>
    </lineage>
</organism>
<protein>
    <recommendedName>
        <fullName evidence="6">Excinuclease ATPase subunit</fullName>
    </recommendedName>
</protein>
<dbReference type="Proteomes" id="UP000435877">
    <property type="component" value="Unassembled WGS sequence"/>
</dbReference>
<dbReference type="EMBL" id="CACSIK010000001">
    <property type="protein sequence ID" value="CAA0091544.1"/>
    <property type="molecule type" value="Genomic_DNA"/>
</dbReference>
<evidence type="ECO:0000313" key="2">
    <source>
        <dbReference type="EMBL" id="CAA0091544.1"/>
    </source>
</evidence>
<dbReference type="AlphaFoldDB" id="A0A5S9NMM1"/>
<feature type="signal peptide" evidence="1">
    <location>
        <begin position="1"/>
        <end position="21"/>
    </location>
</feature>
<proteinExistence type="predicted"/>
<name>A0A5S9NMM1_9GAMM</name>
<keyword evidence="1" id="KW-0732">Signal</keyword>
<dbReference type="Proteomes" id="UP000439591">
    <property type="component" value="Unassembled WGS sequence"/>
</dbReference>
<evidence type="ECO:0000313" key="4">
    <source>
        <dbReference type="Proteomes" id="UP000435877"/>
    </source>
</evidence>
<sequence>MKRIILLALIMCASVVNVAYAADKKHVLSIAEAMQTEDFKASLNAGVKFYFGGQSFPTPVSQMGERVTNKKTNAFNKSDRQACEWVLLSALIALQDSAVAAGGNAVVNIESYYKRNVFSSEVEYECHTGTFIAGVALKGDVVRLP</sequence>
<dbReference type="RefSeq" id="WP_159268750.1">
    <property type="nucleotide sequence ID" value="NZ_CACSIK010000001.1"/>
</dbReference>
<evidence type="ECO:0008006" key="6">
    <source>
        <dbReference type="Google" id="ProtNLM"/>
    </source>
</evidence>
<dbReference type="OrthoDB" id="8161726at2"/>
<evidence type="ECO:0000256" key="1">
    <source>
        <dbReference type="SAM" id="SignalP"/>
    </source>
</evidence>
<feature type="chain" id="PRO_5036150421" description="Excinuclease ATPase subunit" evidence="1">
    <location>
        <begin position="22"/>
        <end position="145"/>
    </location>
</feature>
<reference evidence="4 5" key="1">
    <citation type="submission" date="2019-11" db="EMBL/GenBank/DDBJ databases">
        <authorList>
            <person name="Holert J."/>
        </authorList>
    </citation>
    <scope>NUCLEOTIDE SEQUENCE [LARGE SCALE GENOMIC DNA]</scope>
    <source>
        <strain evidence="3">BC3_2A</strain>
        <strain evidence="2">SB11_1A</strain>
    </source>
</reference>
<accession>A0A5S9NMM1</accession>
<keyword evidence="4" id="KW-1185">Reference proteome</keyword>
<evidence type="ECO:0000313" key="5">
    <source>
        <dbReference type="Proteomes" id="UP000439591"/>
    </source>
</evidence>
<dbReference type="EMBL" id="CACSIM010000002">
    <property type="protein sequence ID" value="CAA0098899.1"/>
    <property type="molecule type" value="Genomic_DNA"/>
</dbReference>